<evidence type="ECO:0000259" key="1">
    <source>
        <dbReference type="Pfam" id="PF13847"/>
    </source>
</evidence>
<dbReference type="AlphaFoldDB" id="A0A7G7GAD8"/>
<dbReference type="KEGG" id="aswu:HUW51_15850"/>
<feature type="domain" description="Methyltransferase" evidence="1">
    <location>
        <begin position="64"/>
        <end position="164"/>
    </location>
</feature>
<dbReference type="InterPro" id="IPR029063">
    <property type="entry name" value="SAM-dependent_MTases_sf"/>
</dbReference>
<dbReference type="InterPro" id="IPR025714">
    <property type="entry name" value="Methyltranfer_dom"/>
</dbReference>
<keyword evidence="2" id="KW-0808">Transferase</keyword>
<dbReference type="GO" id="GO:0008168">
    <property type="term" value="F:methyltransferase activity"/>
    <property type="evidence" value="ECO:0007669"/>
    <property type="project" value="UniProtKB-KW"/>
</dbReference>
<gene>
    <name evidence="2" type="ORF">HUW51_15850</name>
</gene>
<name>A0A7G7GAD8_9BACT</name>
<dbReference type="Pfam" id="PF13847">
    <property type="entry name" value="Methyltransf_31"/>
    <property type="match status" value="1"/>
</dbReference>
<accession>A0A7G7GAD8</accession>
<dbReference type="Gene3D" id="3.40.50.150">
    <property type="entry name" value="Vaccinia Virus protein VP39"/>
    <property type="match status" value="1"/>
</dbReference>
<sequence length="237" mass="27587">MFKNRSTTPELMDDPNVDTAALRRNLKELEIINKWLGGNEVVTDALDTLWKEGVLNPEIITTLQIADLGCGGGDILREVAEWAFEKNMNATLTGVDTNPVMIKYAQQTCKDLTNIYFLEADIFSANFKKNKYDIIICSLFCHHFTDAQLQKLLRQLKQQARLAIVINDIHRHPFAYYAIKWLTYFFSRSYLVKNDAPLSVLRAFRRVELKQLFKAAGFSQYKLRWQWAFRWQAILLK</sequence>
<dbReference type="PANTHER" id="PTHR43861:SF1">
    <property type="entry name" value="TRANS-ACONITATE 2-METHYLTRANSFERASE"/>
    <property type="match status" value="1"/>
</dbReference>
<dbReference type="RefSeq" id="WP_185270603.1">
    <property type="nucleotide sequence ID" value="NZ_CP055156.1"/>
</dbReference>
<dbReference type="EMBL" id="CP055156">
    <property type="protein sequence ID" value="QNF34122.1"/>
    <property type="molecule type" value="Genomic_DNA"/>
</dbReference>
<dbReference type="Proteomes" id="UP000515237">
    <property type="component" value="Chromosome"/>
</dbReference>
<keyword evidence="3" id="KW-1185">Reference proteome</keyword>
<evidence type="ECO:0000313" key="3">
    <source>
        <dbReference type="Proteomes" id="UP000515237"/>
    </source>
</evidence>
<dbReference type="SUPFAM" id="SSF53335">
    <property type="entry name" value="S-adenosyl-L-methionine-dependent methyltransferases"/>
    <property type="match status" value="1"/>
</dbReference>
<dbReference type="GO" id="GO:0032259">
    <property type="term" value="P:methylation"/>
    <property type="evidence" value="ECO:0007669"/>
    <property type="project" value="UniProtKB-KW"/>
</dbReference>
<protein>
    <submittedName>
        <fullName evidence="2">Methyltransferase domain-containing protein</fullName>
    </submittedName>
</protein>
<evidence type="ECO:0000313" key="2">
    <source>
        <dbReference type="EMBL" id="QNF34122.1"/>
    </source>
</evidence>
<proteinExistence type="predicted"/>
<organism evidence="2 3">
    <name type="scientific">Adhaeribacter swui</name>
    <dbReference type="NCBI Taxonomy" id="2086471"/>
    <lineage>
        <taxon>Bacteria</taxon>
        <taxon>Pseudomonadati</taxon>
        <taxon>Bacteroidota</taxon>
        <taxon>Cytophagia</taxon>
        <taxon>Cytophagales</taxon>
        <taxon>Hymenobacteraceae</taxon>
        <taxon>Adhaeribacter</taxon>
    </lineage>
</organism>
<keyword evidence="2" id="KW-0489">Methyltransferase</keyword>
<dbReference type="CDD" id="cd02440">
    <property type="entry name" value="AdoMet_MTases"/>
    <property type="match status" value="1"/>
</dbReference>
<dbReference type="PANTHER" id="PTHR43861">
    <property type="entry name" value="TRANS-ACONITATE 2-METHYLTRANSFERASE-RELATED"/>
    <property type="match status" value="1"/>
</dbReference>
<reference evidence="2 3" key="1">
    <citation type="journal article" date="2018" name="Int. J. Syst. Evol. Microbiol.">
        <title>Adhaeribacter swui sp. nov., isolated from wet mud.</title>
        <authorList>
            <person name="Kim D.U."/>
            <person name="Kim K.W."/>
            <person name="Kang M.S."/>
            <person name="Kim J.Y."/>
            <person name="Jang J.H."/>
            <person name="Kim M.K."/>
        </authorList>
    </citation>
    <scope>NUCLEOTIDE SEQUENCE [LARGE SCALE GENOMIC DNA]</scope>
    <source>
        <strain evidence="2 3">KCTC 52873</strain>
    </source>
</reference>